<evidence type="ECO:0000256" key="1">
    <source>
        <dbReference type="ARBA" id="ARBA00004141"/>
    </source>
</evidence>
<keyword evidence="3 4" id="KW-0472">Membrane</keyword>
<keyword evidence="7" id="KW-1185">Reference proteome</keyword>
<keyword evidence="5" id="KW-0812">Transmembrane</keyword>
<evidence type="ECO:0000256" key="4">
    <source>
        <dbReference type="PIRNR" id="PIRNR005690"/>
    </source>
</evidence>
<accession>A0A940WUC9</accession>
<evidence type="ECO:0000256" key="3">
    <source>
        <dbReference type="ARBA" id="ARBA00023136"/>
    </source>
</evidence>
<protein>
    <submittedName>
        <fullName evidence="6">Spore germination protein</fullName>
    </submittedName>
</protein>
<dbReference type="EMBL" id="JAGKSQ010000002">
    <property type="protein sequence ID" value="MBP3950403.1"/>
    <property type="molecule type" value="Genomic_DNA"/>
</dbReference>
<organism evidence="6 7">
    <name type="scientific">Halalkalibacter suaedae</name>
    <dbReference type="NCBI Taxonomy" id="2822140"/>
    <lineage>
        <taxon>Bacteria</taxon>
        <taxon>Bacillati</taxon>
        <taxon>Bacillota</taxon>
        <taxon>Bacilli</taxon>
        <taxon>Bacillales</taxon>
        <taxon>Bacillaceae</taxon>
        <taxon>Halalkalibacter</taxon>
    </lineage>
</organism>
<dbReference type="PIRSF" id="PIRSF005690">
    <property type="entry name" value="GerBA"/>
    <property type="match status" value="1"/>
</dbReference>
<dbReference type="PANTHER" id="PTHR22550:SF5">
    <property type="entry name" value="LEUCINE ZIPPER PROTEIN 4"/>
    <property type="match status" value="1"/>
</dbReference>
<dbReference type="GO" id="GO:0005886">
    <property type="term" value="C:plasma membrane"/>
    <property type="evidence" value="ECO:0007669"/>
    <property type="project" value="UniProtKB-SubCell"/>
</dbReference>
<dbReference type="AlphaFoldDB" id="A0A940WUC9"/>
<reference evidence="6" key="1">
    <citation type="submission" date="2021-03" db="EMBL/GenBank/DDBJ databases">
        <title>Bacillus suaedae sp. nov., isolated from Suaeda aralocaspica.</title>
        <authorList>
            <person name="Lei R.F.R."/>
        </authorList>
    </citation>
    <scope>NUCLEOTIDE SEQUENCE</scope>
    <source>
        <strain evidence="6">YZJH907-2</strain>
    </source>
</reference>
<evidence type="ECO:0000256" key="5">
    <source>
        <dbReference type="SAM" id="Phobius"/>
    </source>
</evidence>
<gene>
    <name evidence="6" type="ORF">J7W16_04605</name>
</gene>
<feature type="transmembrane region" description="Helical" evidence="5">
    <location>
        <begin position="440"/>
        <end position="464"/>
    </location>
</feature>
<keyword evidence="5" id="KW-1133">Transmembrane helix</keyword>
<dbReference type="Pfam" id="PF03323">
    <property type="entry name" value="GerA"/>
    <property type="match status" value="1"/>
</dbReference>
<dbReference type="InterPro" id="IPR004995">
    <property type="entry name" value="Spore_Ger"/>
</dbReference>
<dbReference type="PANTHER" id="PTHR22550">
    <property type="entry name" value="SPORE GERMINATION PROTEIN"/>
    <property type="match status" value="1"/>
</dbReference>
<sequence length="508" mass="57134">MFRRLKNQAKVQSRSYANNHYVEEVIKKDYGSVQLPTAPEKLDNMLNNVFKDCDDFKCRKLTLPSKQRAHLYFFIGLTDDRQVEQSIVAPLIERTNAGNVVKVKSVDSILASYQYSELKDWPTMIRECLQGNIILHITGMKPYIIKVNEPLLRAISEPTSEPEIYGSKIGFIEHSRSNIGLMRRYVADMRLKVKDFYIGSLTHTHVAMVYINGQADDHVVQEITKKLNKIDVPQVPNTNLIIKELVEQPNSIFPQVRRTERFDQAGQSLLQGRIVILVDNSPFAIILPINLLNFYEPTDDNMAASPWNMLFVRTLRLTCLFISTILPSIYVALVAFHPELIPTTLAMTMAASRNNIPLPAPMEAFLMMFALDVLVEASIRLPNYISQTIGIVGGLVIGQAAVDAGIVSSTMVIVVALTAIAAFTVPSWELAGSWRIIRYLLLLISSLFGLYGLTIGLMITLIHLCSIESYSKPYLAPLSRLNVRRLKDSFIRLKTNIRSGGEKSGNNF</sequence>
<evidence type="ECO:0000256" key="2">
    <source>
        <dbReference type="ARBA" id="ARBA00005278"/>
    </source>
</evidence>
<feature type="transmembrane region" description="Helical" evidence="5">
    <location>
        <begin position="317"/>
        <end position="336"/>
    </location>
</feature>
<dbReference type="RefSeq" id="WP_210596050.1">
    <property type="nucleotide sequence ID" value="NZ_JAGKSQ010000002.1"/>
</dbReference>
<feature type="transmembrane region" description="Helical" evidence="5">
    <location>
        <begin position="408"/>
        <end position="428"/>
    </location>
</feature>
<comment type="subcellular location">
    <subcellularLocation>
        <location evidence="4">Cell membrane</location>
    </subcellularLocation>
    <subcellularLocation>
        <location evidence="1">Membrane</location>
        <topology evidence="1">Multi-pass membrane protein</topology>
    </subcellularLocation>
</comment>
<feature type="transmembrane region" description="Helical" evidence="5">
    <location>
        <begin position="356"/>
        <end position="375"/>
    </location>
</feature>
<evidence type="ECO:0000313" key="7">
    <source>
        <dbReference type="Proteomes" id="UP000678228"/>
    </source>
</evidence>
<comment type="similarity">
    <text evidence="2 4">Belongs to the GerABKA family.</text>
</comment>
<dbReference type="GO" id="GO:0009847">
    <property type="term" value="P:spore germination"/>
    <property type="evidence" value="ECO:0007669"/>
    <property type="project" value="UniProtKB-UniRule"/>
</dbReference>
<proteinExistence type="inferred from homology"/>
<name>A0A940WUC9_9BACI</name>
<comment type="caution">
    <text evidence="6">The sequence shown here is derived from an EMBL/GenBank/DDBJ whole genome shotgun (WGS) entry which is preliminary data.</text>
</comment>
<dbReference type="Proteomes" id="UP000678228">
    <property type="component" value="Unassembled WGS sequence"/>
</dbReference>
<dbReference type="InterPro" id="IPR050768">
    <property type="entry name" value="UPF0353/GerABKA_families"/>
</dbReference>
<evidence type="ECO:0000313" key="6">
    <source>
        <dbReference type="EMBL" id="MBP3950403.1"/>
    </source>
</evidence>
<feature type="transmembrane region" description="Helical" evidence="5">
    <location>
        <begin position="384"/>
        <end position="402"/>
    </location>
</feature>